<dbReference type="EMBL" id="LHPG02000009">
    <property type="protein sequence ID" value="PRW55914.1"/>
    <property type="molecule type" value="Genomic_DNA"/>
</dbReference>
<keyword evidence="2" id="KW-1185">Reference proteome</keyword>
<comment type="caution">
    <text evidence="1">The sequence shown here is derived from an EMBL/GenBank/DDBJ whole genome shotgun (WGS) entry which is preliminary data.</text>
</comment>
<sequence length="67" mass="7384">MLLLFRCLLRAQPECKPLQAIVNGWGGYSTAQRQAVFDAALIVASRGLWSRLEEQLAQELGQGLPAE</sequence>
<dbReference type="EMBL" id="LHPG02000009">
    <property type="protein sequence ID" value="PRW55915.1"/>
    <property type="molecule type" value="Genomic_DNA"/>
</dbReference>
<protein>
    <submittedName>
        <fullName evidence="1">Uncharacterized protein</fullName>
    </submittedName>
</protein>
<dbReference type="AlphaFoldDB" id="A0A2P6TPF3"/>
<reference evidence="1" key="2">
    <citation type="submission" date="2018-02" db="EMBL/GenBank/DDBJ databases">
        <authorList>
            <person name="Cohen D.B."/>
            <person name="Kent A.D."/>
        </authorList>
    </citation>
    <scope>NUCLEOTIDE SEQUENCE</scope>
    <source>
        <strain evidence="1">1602</strain>
    </source>
</reference>
<reference evidence="1 2" key="1">
    <citation type="journal article" date="2018" name="Plant J.">
        <title>Genome sequences of Chlorella sorokiniana UTEX 1602 and Micractinium conductrix SAG 241.80: implications to maltose excretion by a green alga.</title>
        <authorList>
            <person name="Arriola M.B."/>
            <person name="Velmurugan N."/>
            <person name="Zhang Y."/>
            <person name="Plunkett M.H."/>
            <person name="Hondzo H."/>
            <person name="Barney B.M."/>
        </authorList>
    </citation>
    <scope>NUCLEOTIDE SEQUENCE [LARGE SCALE GENOMIC DNA]</scope>
    <source>
        <strain evidence="1">1602</strain>
        <strain evidence="2">UTEX 1602</strain>
    </source>
</reference>
<organism evidence="1 2">
    <name type="scientific">Chlorella sorokiniana</name>
    <name type="common">Freshwater green alga</name>
    <dbReference type="NCBI Taxonomy" id="3076"/>
    <lineage>
        <taxon>Eukaryota</taxon>
        <taxon>Viridiplantae</taxon>
        <taxon>Chlorophyta</taxon>
        <taxon>core chlorophytes</taxon>
        <taxon>Trebouxiophyceae</taxon>
        <taxon>Chlorellales</taxon>
        <taxon>Chlorellaceae</taxon>
        <taxon>Chlorella clade</taxon>
        <taxon>Chlorella</taxon>
    </lineage>
</organism>
<gene>
    <name evidence="1" type="ORF">C2E21_5028</name>
</gene>
<dbReference type="Proteomes" id="UP000239899">
    <property type="component" value="Unassembled WGS sequence"/>
</dbReference>
<name>A0A2P6TPF3_CHLSO</name>
<proteinExistence type="predicted"/>
<accession>A0A2P6TPF3</accession>
<evidence type="ECO:0000313" key="1">
    <source>
        <dbReference type="EMBL" id="PRW55914.1"/>
    </source>
</evidence>
<evidence type="ECO:0000313" key="2">
    <source>
        <dbReference type="Proteomes" id="UP000239899"/>
    </source>
</evidence>